<protein>
    <recommendedName>
        <fullName evidence="2">Ycf34</fullName>
    </recommendedName>
</protein>
<accession>A0A345UAM2</accession>
<name>A0A345UAM2_9FLOR</name>
<dbReference type="Pfam" id="PF10718">
    <property type="entry name" value="Ycf34"/>
    <property type="match status" value="1"/>
</dbReference>
<evidence type="ECO:0008006" key="2">
    <source>
        <dbReference type="Google" id="ProtNLM"/>
    </source>
</evidence>
<gene>
    <name evidence="1" type="primary">ycf34</name>
</gene>
<geneLocation type="chloroplast" evidence="1"/>
<keyword evidence="1" id="KW-0934">Plastid</keyword>
<organism evidence="1">
    <name type="scientific">Melanthalia intermedia</name>
    <dbReference type="NCBI Taxonomy" id="172989"/>
    <lineage>
        <taxon>Eukaryota</taxon>
        <taxon>Rhodophyta</taxon>
        <taxon>Florideophyceae</taxon>
        <taxon>Rhodymeniophycidae</taxon>
        <taxon>Gracilariales</taxon>
        <taxon>Gracilariaceae</taxon>
        <taxon>Melanthalia</taxon>
    </lineage>
</organism>
<reference evidence="1" key="1">
    <citation type="submission" date="2018-05" db="EMBL/GenBank/DDBJ databases">
        <title>Organellar genomes of Gracilariaceae.</title>
        <authorList>
            <person name="Iha C."/>
            <person name="Oliveira M.C."/>
        </authorList>
    </citation>
    <scope>NUCLEOTIDE SEQUENCE</scope>
</reference>
<proteinExistence type="predicted"/>
<sequence length="81" mass="9515">MCICVNCKHVHECLTYRFIQQRHKQKEAIIVNLNPNIFIPKEVLINININCAQNIKVISFEWDLQECLSFVELPGCWINSI</sequence>
<dbReference type="AlphaFoldDB" id="A0A345UAM2"/>
<dbReference type="InterPro" id="IPR019656">
    <property type="entry name" value="Uncharacterised_Ycf34"/>
</dbReference>
<dbReference type="RefSeq" id="YP_009511631.1">
    <property type="nucleotide sequence ID" value="NC_039145.1"/>
</dbReference>
<keyword evidence="1" id="KW-0150">Chloroplast</keyword>
<dbReference type="EMBL" id="MH396016">
    <property type="protein sequence ID" value="AXI97508.1"/>
    <property type="molecule type" value="Genomic_DNA"/>
</dbReference>
<dbReference type="GeneID" id="37624187"/>
<evidence type="ECO:0000313" key="1">
    <source>
        <dbReference type="EMBL" id="AXI97508.1"/>
    </source>
</evidence>